<dbReference type="Gene3D" id="3.20.20.80">
    <property type="entry name" value="Glycosidases"/>
    <property type="match status" value="1"/>
</dbReference>
<gene>
    <name evidence="2" type="ORF">Tci_106122</name>
</gene>
<reference evidence="2" key="1">
    <citation type="journal article" date="2019" name="Sci. Rep.">
        <title>Draft genome of Tanacetum cinerariifolium, the natural source of mosquito coil.</title>
        <authorList>
            <person name="Yamashiro T."/>
            <person name="Shiraishi A."/>
            <person name="Satake H."/>
            <person name="Nakayama K."/>
        </authorList>
    </citation>
    <scope>NUCLEOTIDE SEQUENCE</scope>
</reference>
<dbReference type="EMBL" id="BKCJ010020830">
    <property type="protein sequence ID" value="GEV34145.1"/>
    <property type="molecule type" value="Genomic_DNA"/>
</dbReference>
<organism evidence="2">
    <name type="scientific">Tanacetum cinerariifolium</name>
    <name type="common">Dalmatian daisy</name>
    <name type="synonym">Chrysanthemum cinerariifolium</name>
    <dbReference type="NCBI Taxonomy" id="118510"/>
    <lineage>
        <taxon>Eukaryota</taxon>
        <taxon>Viridiplantae</taxon>
        <taxon>Streptophyta</taxon>
        <taxon>Embryophyta</taxon>
        <taxon>Tracheophyta</taxon>
        <taxon>Spermatophyta</taxon>
        <taxon>Magnoliopsida</taxon>
        <taxon>eudicotyledons</taxon>
        <taxon>Gunneridae</taxon>
        <taxon>Pentapetalae</taxon>
        <taxon>asterids</taxon>
        <taxon>campanulids</taxon>
        <taxon>Asterales</taxon>
        <taxon>Asteraceae</taxon>
        <taxon>Asteroideae</taxon>
        <taxon>Anthemideae</taxon>
        <taxon>Anthemidinae</taxon>
        <taxon>Tanacetum</taxon>
    </lineage>
</organism>
<dbReference type="SUPFAM" id="SSF51445">
    <property type="entry name" value="(Trans)glycosidases"/>
    <property type="match status" value="1"/>
</dbReference>
<dbReference type="PANTHER" id="PTHR35116">
    <property type="entry name" value="HELICASE PROTEIN MOM1"/>
    <property type="match status" value="1"/>
</dbReference>
<feature type="domain" description="MOM1 alpha-helical" evidence="1">
    <location>
        <begin position="97"/>
        <end position="148"/>
    </location>
</feature>
<protein>
    <submittedName>
        <fullName evidence="2">Beta-amylase 1, chloroplastic</fullName>
    </submittedName>
</protein>
<comment type="caution">
    <text evidence="2">The sequence shown here is derived from an EMBL/GenBank/DDBJ whole genome shotgun (WGS) entry which is preliminary data.</text>
</comment>
<evidence type="ECO:0000313" key="2">
    <source>
        <dbReference type="EMBL" id="GEV34145.1"/>
    </source>
</evidence>
<dbReference type="GO" id="GO:0031507">
    <property type="term" value="P:heterochromatin formation"/>
    <property type="evidence" value="ECO:0007669"/>
    <property type="project" value="InterPro"/>
</dbReference>
<evidence type="ECO:0000259" key="1">
    <source>
        <dbReference type="Pfam" id="PF25029"/>
    </source>
</evidence>
<dbReference type="PANTHER" id="PTHR35116:SF2">
    <property type="entry name" value="ATP-DEPENDENT HELICASE FAMILY PROTEIN-RELATED"/>
    <property type="match status" value="1"/>
</dbReference>
<dbReference type="InterPro" id="IPR056882">
    <property type="entry name" value="MOM1_dom"/>
</dbReference>
<proteinExistence type="predicted"/>
<dbReference type="InterPro" id="IPR039322">
    <property type="entry name" value="MOM1"/>
</dbReference>
<dbReference type="Pfam" id="PF25029">
    <property type="entry name" value="MOM1"/>
    <property type="match status" value="1"/>
</dbReference>
<name>A0A699GUP1_TANCI</name>
<sequence>MCSSYTKYILLHRSWIEDEAKKGQLRTKRNHFFSKIWLVCLASTLGYYNTRFRDGYLPISRILGRHGVVFDFTFIEFVIMSCLRDHNMHLISSAGLVDRVESFALAKKDLNFICSNEEADQVYEKLQSVKEKFLKNTKDLEIVNNKEIIKEDLARKDEKQEKFNRVWDEKRMDLEKNRQMDKAFIHLLHPTKSSLRSEMLNSVQKYFTKKLKEHERLRAIDLSGLKTKLKAVVGQVVVNDERSLHGPAHETQIVDLVRSEKGDQGYSEVAPALFENPSEA</sequence>
<dbReference type="InterPro" id="IPR017853">
    <property type="entry name" value="GH"/>
</dbReference>
<dbReference type="AlphaFoldDB" id="A0A699GUP1"/>
<accession>A0A699GUP1</accession>